<dbReference type="InterPro" id="IPR002213">
    <property type="entry name" value="UDP_glucos_trans"/>
</dbReference>
<protein>
    <recommendedName>
        <fullName evidence="5">Glycosyltransferase</fullName>
    </recommendedName>
</protein>
<dbReference type="PANTHER" id="PTHR48047:SF64">
    <property type="entry name" value="UDP-GLYCOSYLTRANSFERASES DOMAIN-CONTAINING PROTEIN"/>
    <property type="match status" value="1"/>
</dbReference>
<dbReference type="Proteomes" id="UP000823775">
    <property type="component" value="Unassembled WGS sequence"/>
</dbReference>
<proteinExistence type="inferred from homology"/>
<dbReference type="SUPFAM" id="SSF53756">
    <property type="entry name" value="UDP-Glycosyltransferase/glycogen phosphorylase"/>
    <property type="match status" value="1"/>
</dbReference>
<evidence type="ECO:0000313" key="4">
    <source>
        <dbReference type="Proteomes" id="UP000823775"/>
    </source>
</evidence>
<keyword evidence="4" id="KW-1185">Reference proteome</keyword>
<sequence>MAAETTITTPPHVVFLPYAMASHITPLVHIARIFAARGLRVTVIATTHNALLFQSSINNDRRLVPARNISVLTVKFPSDEVGLPDGVENFAASSSPEIAYKIQHGFFFLLRKPMERLIRELNPQCIISDMFFPWTVDLAEELGIPRFSFQPCSFFTHCVWHRLEEHEPHKKVASDSDDQSFSIPGLPHEIRMKLSEIENYFIGENFFKKILKTIKEAELRSHGIIHNNCYEVEPQYSDMYVKIRGRKGWHIGPTFLFIDELEKSQNLKELTKNVGSDCLNWLERQQPNSVLFVCFGSSVRFSNDQLTEIALALKSAKCPFILVVKEQEDEKVDSTYGDWWQLDCIKEMAADNNKCFIIKGWASQVLIMQHRAIGGFLTHCGWNSVLEALTKLLELLGLGIGVGTDVWNPGFIVTSPVISREKIELAIKRLMFDSDENRNIRANAKLMAEKVKRAAEDGGSSHLDLNALIDEIKCCAN</sequence>
<dbReference type="Pfam" id="PF00201">
    <property type="entry name" value="UDPGT"/>
    <property type="match status" value="1"/>
</dbReference>
<reference evidence="3 4" key="1">
    <citation type="journal article" date="2021" name="BMC Genomics">
        <title>Datura genome reveals duplications of psychoactive alkaloid biosynthetic genes and high mutation rate following tissue culture.</title>
        <authorList>
            <person name="Rajewski A."/>
            <person name="Carter-House D."/>
            <person name="Stajich J."/>
            <person name="Litt A."/>
        </authorList>
    </citation>
    <scope>NUCLEOTIDE SEQUENCE [LARGE SCALE GENOMIC DNA]</scope>
    <source>
        <strain evidence="3">AR-01</strain>
    </source>
</reference>
<gene>
    <name evidence="3" type="ORF">HAX54_046662</name>
</gene>
<dbReference type="EMBL" id="JACEIK010000074">
    <property type="protein sequence ID" value="MCD7448816.1"/>
    <property type="molecule type" value="Genomic_DNA"/>
</dbReference>
<keyword evidence="2" id="KW-0808">Transferase</keyword>
<dbReference type="PANTHER" id="PTHR48047">
    <property type="entry name" value="GLYCOSYLTRANSFERASE"/>
    <property type="match status" value="1"/>
</dbReference>
<comment type="similarity">
    <text evidence="1">Belongs to the UDP-glycosyltransferase family.</text>
</comment>
<evidence type="ECO:0000256" key="1">
    <source>
        <dbReference type="ARBA" id="ARBA00009995"/>
    </source>
</evidence>
<dbReference type="CDD" id="cd03784">
    <property type="entry name" value="GT1_Gtf-like"/>
    <property type="match status" value="1"/>
</dbReference>
<evidence type="ECO:0000256" key="2">
    <source>
        <dbReference type="ARBA" id="ARBA00022679"/>
    </source>
</evidence>
<organism evidence="3 4">
    <name type="scientific">Datura stramonium</name>
    <name type="common">Jimsonweed</name>
    <name type="synonym">Common thornapple</name>
    <dbReference type="NCBI Taxonomy" id="4076"/>
    <lineage>
        <taxon>Eukaryota</taxon>
        <taxon>Viridiplantae</taxon>
        <taxon>Streptophyta</taxon>
        <taxon>Embryophyta</taxon>
        <taxon>Tracheophyta</taxon>
        <taxon>Spermatophyta</taxon>
        <taxon>Magnoliopsida</taxon>
        <taxon>eudicotyledons</taxon>
        <taxon>Gunneridae</taxon>
        <taxon>Pentapetalae</taxon>
        <taxon>asterids</taxon>
        <taxon>lamiids</taxon>
        <taxon>Solanales</taxon>
        <taxon>Solanaceae</taxon>
        <taxon>Solanoideae</taxon>
        <taxon>Datureae</taxon>
        <taxon>Datura</taxon>
    </lineage>
</organism>
<evidence type="ECO:0008006" key="5">
    <source>
        <dbReference type="Google" id="ProtNLM"/>
    </source>
</evidence>
<accession>A0ABS8RPT0</accession>
<name>A0ABS8RPT0_DATST</name>
<dbReference type="Gene3D" id="3.40.50.2000">
    <property type="entry name" value="Glycogen Phosphorylase B"/>
    <property type="match status" value="2"/>
</dbReference>
<comment type="caution">
    <text evidence="3">The sequence shown here is derived from an EMBL/GenBank/DDBJ whole genome shotgun (WGS) entry which is preliminary data.</text>
</comment>
<evidence type="ECO:0000313" key="3">
    <source>
        <dbReference type="EMBL" id="MCD7448816.1"/>
    </source>
</evidence>